<dbReference type="GO" id="GO:0004358">
    <property type="term" value="F:L-glutamate N-acetyltransferase activity, acting on acetyl-L-ornithine as donor"/>
    <property type="evidence" value="ECO:0007669"/>
    <property type="project" value="InterPro"/>
</dbReference>
<evidence type="ECO:0000313" key="6">
    <source>
        <dbReference type="Proteomes" id="UP000309340"/>
    </source>
</evidence>
<proteinExistence type="predicted"/>
<dbReference type="Proteomes" id="UP000309340">
    <property type="component" value="Unassembled WGS sequence"/>
</dbReference>
<sequence>MAPKTFSLKRALSAAFQIRSYSAPTDRTIPAAKQKYVPNTGTYPKGFLVGTSHAGVKASNTSNDDITMIASERLCAAGGVFTKNVFRAAPVQVSRQSLEARGGDGFRGVIVNSGCANAVTGKLGLEHAATMARETDRCFDNAPAEEAPPQTLVMSTGVIGQRIPIDKITTAIPKAHQALGSSHEHWLNAAKAICTTDTFPNWSHELSACHRIPTPSTVYPA</sequence>
<evidence type="ECO:0000256" key="1">
    <source>
        <dbReference type="ARBA" id="ARBA00022571"/>
    </source>
</evidence>
<dbReference type="GO" id="GO:0006592">
    <property type="term" value="P:ornithine biosynthetic process"/>
    <property type="evidence" value="ECO:0007669"/>
    <property type="project" value="TreeGrafter"/>
</dbReference>
<protein>
    <submittedName>
        <fullName evidence="5">Uncharacterized protein</fullName>
    </submittedName>
</protein>
<dbReference type="OrthoDB" id="4199794at2759"/>
<keyword evidence="2" id="KW-0028">Amino-acid biosynthesis</keyword>
<dbReference type="AlphaFoldDB" id="A0A4U0XTR9"/>
<dbReference type="SUPFAM" id="SSF56266">
    <property type="entry name" value="DmpA/ArgJ-like"/>
    <property type="match status" value="1"/>
</dbReference>
<evidence type="ECO:0000256" key="2">
    <source>
        <dbReference type="ARBA" id="ARBA00022605"/>
    </source>
</evidence>
<evidence type="ECO:0000256" key="4">
    <source>
        <dbReference type="ARBA" id="ARBA00023268"/>
    </source>
</evidence>
<dbReference type="InterPro" id="IPR016117">
    <property type="entry name" value="ArgJ-like_dom_sf"/>
</dbReference>
<dbReference type="Gene3D" id="3.60.70.12">
    <property type="entry name" value="L-amino peptidase D-ALA esterase/amidase"/>
    <property type="match status" value="1"/>
</dbReference>
<keyword evidence="1" id="KW-0055">Arginine biosynthesis</keyword>
<dbReference type="GO" id="GO:0004042">
    <property type="term" value="F:L-glutamate N-acetyltransferase activity"/>
    <property type="evidence" value="ECO:0007669"/>
    <property type="project" value="TreeGrafter"/>
</dbReference>
<name>A0A4U0XTR9_9PEZI</name>
<dbReference type="Pfam" id="PF01960">
    <property type="entry name" value="ArgJ"/>
    <property type="match status" value="1"/>
</dbReference>
<keyword evidence="6" id="KW-1185">Reference proteome</keyword>
<keyword evidence="3" id="KW-0496">Mitochondrion</keyword>
<comment type="caution">
    <text evidence="5">The sequence shown here is derived from an EMBL/GenBank/DDBJ whole genome shotgun (WGS) entry which is preliminary data.</text>
</comment>
<dbReference type="InterPro" id="IPR002813">
    <property type="entry name" value="Arg_biosynth_ArgJ"/>
</dbReference>
<dbReference type="GO" id="GO:0006526">
    <property type="term" value="P:L-arginine biosynthetic process"/>
    <property type="evidence" value="ECO:0007669"/>
    <property type="project" value="UniProtKB-KW"/>
</dbReference>
<gene>
    <name evidence="5" type="ORF">B0A55_02097</name>
</gene>
<dbReference type="PANTHER" id="PTHR23100:SF0">
    <property type="entry name" value="ARGININE BIOSYNTHESIS BIFUNCTIONAL PROTEIN ARGJ, MITOCHONDRIAL"/>
    <property type="match status" value="1"/>
</dbReference>
<evidence type="ECO:0000313" key="5">
    <source>
        <dbReference type="EMBL" id="TKA79981.1"/>
    </source>
</evidence>
<organism evidence="5 6">
    <name type="scientific">Friedmanniomyces simplex</name>
    <dbReference type="NCBI Taxonomy" id="329884"/>
    <lineage>
        <taxon>Eukaryota</taxon>
        <taxon>Fungi</taxon>
        <taxon>Dikarya</taxon>
        <taxon>Ascomycota</taxon>
        <taxon>Pezizomycotina</taxon>
        <taxon>Dothideomycetes</taxon>
        <taxon>Dothideomycetidae</taxon>
        <taxon>Mycosphaerellales</taxon>
        <taxon>Teratosphaeriaceae</taxon>
        <taxon>Friedmanniomyces</taxon>
    </lineage>
</organism>
<dbReference type="EMBL" id="NAJQ01000079">
    <property type="protein sequence ID" value="TKA79981.1"/>
    <property type="molecule type" value="Genomic_DNA"/>
</dbReference>
<dbReference type="STRING" id="329884.A0A4U0XTR9"/>
<dbReference type="PANTHER" id="PTHR23100">
    <property type="entry name" value="ARGININE BIOSYNTHESIS BIFUNCTIONAL PROTEIN ARGJ"/>
    <property type="match status" value="1"/>
</dbReference>
<reference evidence="5 6" key="1">
    <citation type="submission" date="2017-03" db="EMBL/GenBank/DDBJ databases">
        <title>Genomes of endolithic fungi from Antarctica.</title>
        <authorList>
            <person name="Coleine C."/>
            <person name="Masonjones S."/>
            <person name="Stajich J.E."/>
        </authorList>
    </citation>
    <scope>NUCLEOTIDE SEQUENCE [LARGE SCALE GENOMIC DNA]</scope>
    <source>
        <strain evidence="5 6">CCFEE 5184</strain>
    </source>
</reference>
<keyword evidence="4" id="KW-0511">Multifunctional enzyme</keyword>
<evidence type="ECO:0000256" key="3">
    <source>
        <dbReference type="ARBA" id="ARBA00023128"/>
    </source>
</evidence>
<accession>A0A4U0XTR9</accession>
<dbReference type="GO" id="GO:0005759">
    <property type="term" value="C:mitochondrial matrix"/>
    <property type="evidence" value="ECO:0007669"/>
    <property type="project" value="TreeGrafter"/>
</dbReference>